<sequence>MPKLTNLCLDCLQLAGRYPTSLYSGIKKRTLFQKIDTFFMFIGYPHSGHSLVGSLLDAHPQIICAYELGVLKYILAGFSKNQIYALILKNSEKFTA</sequence>
<dbReference type="Proteomes" id="UP001594351">
    <property type="component" value="Unassembled WGS sequence"/>
</dbReference>
<dbReference type="EMBL" id="JBHPBY010000574">
    <property type="protein sequence ID" value="MFC1853689.1"/>
    <property type="molecule type" value="Genomic_DNA"/>
</dbReference>
<proteinExistence type="predicted"/>
<keyword evidence="2" id="KW-1185">Reference proteome</keyword>
<protein>
    <submittedName>
        <fullName evidence="1">Uncharacterized protein</fullName>
    </submittedName>
</protein>
<dbReference type="SUPFAM" id="SSF52540">
    <property type="entry name" value="P-loop containing nucleoside triphosphate hydrolases"/>
    <property type="match status" value="1"/>
</dbReference>
<feature type="non-terminal residue" evidence="1">
    <location>
        <position position="96"/>
    </location>
</feature>
<accession>A0ABV6Z5G4</accession>
<evidence type="ECO:0000313" key="1">
    <source>
        <dbReference type="EMBL" id="MFC1853689.1"/>
    </source>
</evidence>
<dbReference type="InterPro" id="IPR027417">
    <property type="entry name" value="P-loop_NTPase"/>
</dbReference>
<gene>
    <name evidence="1" type="ORF">ACFL27_26190</name>
</gene>
<evidence type="ECO:0000313" key="2">
    <source>
        <dbReference type="Proteomes" id="UP001594351"/>
    </source>
</evidence>
<reference evidence="1 2" key="1">
    <citation type="submission" date="2024-09" db="EMBL/GenBank/DDBJ databases">
        <title>Laminarin stimulates single cell rates of sulfate reduction while oxygen inhibits transcriptomic activity in coastal marine sediment.</title>
        <authorList>
            <person name="Lindsay M."/>
            <person name="Orcutt B."/>
            <person name="Emerson D."/>
            <person name="Stepanauskas R."/>
            <person name="D'Angelo T."/>
        </authorList>
    </citation>
    <scope>NUCLEOTIDE SEQUENCE [LARGE SCALE GENOMIC DNA]</scope>
    <source>
        <strain evidence="1">SAG AM-311-K15</strain>
    </source>
</reference>
<comment type="caution">
    <text evidence="1">The sequence shown here is derived from an EMBL/GenBank/DDBJ whole genome shotgun (WGS) entry which is preliminary data.</text>
</comment>
<organism evidence="1 2">
    <name type="scientific">candidate division CSSED10-310 bacterium</name>
    <dbReference type="NCBI Taxonomy" id="2855610"/>
    <lineage>
        <taxon>Bacteria</taxon>
        <taxon>Bacteria division CSSED10-310</taxon>
    </lineage>
</organism>
<name>A0ABV6Z5G4_UNCC1</name>
<dbReference type="Gene3D" id="3.40.50.300">
    <property type="entry name" value="P-loop containing nucleotide triphosphate hydrolases"/>
    <property type="match status" value="1"/>
</dbReference>